<evidence type="ECO:0000256" key="5">
    <source>
        <dbReference type="ARBA" id="ARBA00023136"/>
    </source>
</evidence>
<dbReference type="Pfam" id="PF02743">
    <property type="entry name" value="dCache_1"/>
    <property type="match status" value="1"/>
</dbReference>
<comment type="subcellular location">
    <subcellularLocation>
        <location evidence="1">Cell membrane</location>
        <topology evidence="1">Multi-pass membrane protein</topology>
    </subcellularLocation>
</comment>
<dbReference type="Pfam" id="PF00990">
    <property type="entry name" value="GGDEF"/>
    <property type="match status" value="1"/>
</dbReference>
<evidence type="ECO:0000313" key="10">
    <source>
        <dbReference type="Proteomes" id="UP000196342"/>
    </source>
</evidence>
<gene>
    <name evidence="9" type="ORF">CBW21_12025</name>
</gene>
<accession>A0A202B951</accession>
<feature type="domain" description="GGDEF" evidence="8">
    <location>
        <begin position="411"/>
        <end position="545"/>
    </location>
</feature>
<dbReference type="CDD" id="cd12914">
    <property type="entry name" value="PDC1_DGC_like"/>
    <property type="match status" value="1"/>
</dbReference>
<dbReference type="InterPro" id="IPR052163">
    <property type="entry name" value="DGC-Regulatory_Protein"/>
</dbReference>
<evidence type="ECO:0000313" key="9">
    <source>
        <dbReference type="EMBL" id="OVE47942.1"/>
    </source>
</evidence>
<comment type="caution">
    <text evidence="9">The sequence shown here is derived from an EMBL/GenBank/DDBJ whole genome shotgun (WGS) entry which is preliminary data.</text>
</comment>
<evidence type="ECO:0000256" key="4">
    <source>
        <dbReference type="ARBA" id="ARBA00022989"/>
    </source>
</evidence>
<proteinExistence type="predicted"/>
<dbReference type="PANTHER" id="PTHR46663">
    <property type="entry name" value="DIGUANYLATE CYCLASE DGCT-RELATED"/>
    <property type="match status" value="1"/>
</dbReference>
<dbReference type="Pfam" id="PF00672">
    <property type="entry name" value="HAMP"/>
    <property type="match status" value="1"/>
</dbReference>
<dbReference type="PROSITE" id="PS50887">
    <property type="entry name" value="GGDEF"/>
    <property type="match status" value="1"/>
</dbReference>
<feature type="domain" description="HAMP" evidence="7">
    <location>
        <begin position="322"/>
        <end position="375"/>
    </location>
</feature>
<dbReference type="CDD" id="cd06225">
    <property type="entry name" value="HAMP"/>
    <property type="match status" value="1"/>
</dbReference>
<dbReference type="GO" id="GO:0007165">
    <property type="term" value="P:signal transduction"/>
    <property type="evidence" value="ECO:0007669"/>
    <property type="project" value="InterPro"/>
</dbReference>
<evidence type="ECO:0000256" key="1">
    <source>
        <dbReference type="ARBA" id="ARBA00004651"/>
    </source>
</evidence>
<dbReference type="Gene3D" id="1.10.8.500">
    <property type="entry name" value="HAMP domain in histidine kinase"/>
    <property type="match status" value="1"/>
</dbReference>
<dbReference type="Gene3D" id="3.30.70.270">
    <property type="match status" value="1"/>
</dbReference>
<dbReference type="AlphaFoldDB" id="A0A202B951"/>
<keyword evidence="3 6" id="KW-0812">Transmembrane</keyword>
<dbReference type="InterPro" id="IPR033479">
    <property type="entry name" value="dCache_1"/>
</dbReference>
<evidence type="ECO:0000256" key="6">
    <source>
        <dbReference type="SAM" id="Phobius"/>
    </source>
</evidence>
<reference evidence="9 10" key="1">
    <citation type="submission" date="2017-05" db="EMBL/GenBank/DDBJ databases">
        <title>Chromobacterium violaceum GHPS1 isolated from Hydrocarbon polluted soil in French Guiana display an awesome secondary metabolite arsenal and a battery of drug and heavy-metal-resistance and detoxification of xenobiotics proteins.</title>
        <authorList>
            <person name="Belbahri L."/>
        </authorList>
    </citation>
    <scope>NUCLEOTIDE SEQUENCE [LARGE SCALE GENOMIC DNA]</scope>
    <source>
        <strain evidence="9 10">GHPS1</strain>
    </source>
</reference>
<dbReference type="InterPro" id="IPR043128">
    <property type="entry name" value="Rev_trsase/Diguanyl_cyclase"/>
</dbReference>
<dbReference type="CDD" id="cd18774">
    <property type="entry name" value="PDC2_HK_sensor"/>
    <property type="match status" value="1"/>
</dbReference>
<dbReference type="GO" id="GO:0005886">
    <property type="term" value="C:plasma membrane"/>
    <property type="evidence" value="ECO:0007669"/>
    <property type="project" value="UniProtKB-SubCell"/>
</dbReference>
<evidence type="ECO:0000256" key="3">
    <source>
        <dbReference type="ARBA" id="ARBA00022692"/>
    </source>
</evidence>
<dbReference type="Proteomes" id="UP000196342">
    <property type="component" value="Unassembled WGS sequence"/>
</dbReference>
<keyword evidence="10" id="KW-1185">Reference proteome</keyword>
<dbReference type="SMART" id="SM00304">
    <property type="entry name" value="HAMP"/>
    <property type="match status" value="1"/>
</dbReference>
<dbReference type="SMART" id="SM00267">
    <property type="entry name" value="GGDEF"/>
    <property type="match status" value="1"/>
</dbReference>
<dbReference type="SUPFAM" id="SSF158472">
    <property type="entry name" value="HAMP domain-like"/>
    <property type="match status" value="1"/>
</dbReference>
<dbReference type="CDD" id="cd01949">
    <property type="entry name" value="GGDEF"/>
    <property type="match status" value="1"/>
</dbReference>
<dbReference type="SUPFAM" id="SSF55073">
    <property type="entry name" value="Nucleotide cyclase"/>
    <property type="match status" value="1"/>
</dbReference>
<feature type="transmembrane region" description="Helical" evidence="6">
    <location>
        <begin position="306"/>
        <end position="325"/>
    </location>
</feature>
<dbReference type="NCBIfam" id="TIGR00254">
    <property type="entry name" value="GGDEF"/>
    <property type="match status" value="1"/>
</dbReference>
<name>A0A202B951_CHRVL</name>
<keyword evidence="2" id="KW-1003">Cell membrane</keyword>
<dbReference type="InterPro" id="IPR029787">
    <property type="entry name" value="Nucleotide_cyclase"/>
</dbReference>
<organism evidence="9 10">
    <name type="scientific">Chromobacterium violaceum</name>
    <dbReference type="NCBI Taxonomy" id="536"/>
    <lineage>
        <taxon>Bacteria</taxon>
        <taxon>Pseudomonadati</taxon>
        <taxon>Pseudomonadota</taxon>
        <taxon>Betaproteobacteria</taxon>
        <taxon>Neisseriales</taxon>
        <taxon>Chromobacteriaceae</taxon>
        <taxon>Chromobacterium</taxon>
    </lineage>
</organism>
<evidence type="ECO:0000259" key="7">
    <source>
        <dbReference type="PROSITE" id="PS50885"/>
    </source>
</evidence>
<sequence>MNRSERNMKADMKVRRLLDSIIIRLLALSLAIMIIGVLSRYYTLGSFLRQDLGQVVSEQQLALAGYVAHDIDDKINQRKALLSRLATALPPELLDNPDALRAWLKERYQYQPLFTIGLFVVRPDGRAIADYPVVPHRMQVNYGDRDYIQQSLAGQFYIGKAVTGRSSGVPVLPMSAPIRVGGEVPAVLVGVTAISAPGFLDLLQQSRIGDHRDSFLLVSPRDRQIIAASQSELTLQSTPAPGQNPLYDQAMAGYRGAAVAATPQGEEEVRAVVQVPSTGWFLVARLPGSEAFATVARVQNFTLRQALIAFLVFSVLACGGMYIVLRPLFRAARHADRMTRGELPLEPLPIRRKDEVGHLIAAFNRLLRKLEDKQTELAQMAHHDALTGLPNRSLLSDRLHVALAQAQRRDTRLALLFMDLDSFKLINDSLGHKAGDKVLWQAAQRLSGIVRQSDTLARIGGDEFVLLISDLDDKAEDVARTVANKCLEAFNVPFLVSGTACQLGISIGIAIGDGYSSADSLLQAADQAMYRVKKTGSSGSATICL</sequence>
<evidence type="ECO:0000256" key="2">
    <source>
        <dbReference type="ARBA" id="ARBA00022475"/>
    </source>
</evidence>
<keyword evidence="5 6" id="KW-0472">Membrane</keyword>
<dbReference type="PROSITE" id="PS50885">
    <property type="entry name" value="HAMP"/>
    <property type="match status" value="1"/>
</dbReference>
<dbReference type="InterPro" id="IPR000160">
    <property type="entry name" value="GGDEF_dom"/>
</dbReference>
<keyword evidence="4 6" id="KW-1133">Transmembrane helix</keyword>
<protein>
    <submittedName>
        <fullName evidence="9">GGDEF domain-containing protein</fullName>
    </submittedName>
</protein>
<dbReference type="PANTHER" id="PTHR46663:SF2">
    <property type="entry name" value="GGDEF DOMAIN-CONTAINING PROTEIN"/>
    <property type="match status" value="1"/>
</dbReference>
<dbReference type="Gene3D" id="3.30.450.20">
    <property type="entry name" value="PAS domain"/>
    <property type="match status" value="2"/>
</dbReference>
<feature type="transmembrane region" description="Helical" evidence="6">
    <location>
        <begin position="21"/>
        <end position="42"/>
    </location>
</feature>
<evidence type="ECO:0000259" key="8">
    <source>
        <dbReference type="PROSITE" id="PS50887"/>
    </source>
</evidence>
<dbReference type="EMBL" id="NHOO01000009">
    <property type="protein sequence ID" value="OVE47942.1"/>
    <property type="molecule type" value="Genomic_DNA"/>
</dbReference>
<dbReference type="InterPro" id="IPR003660">
    <property type="entry name" value="HAMP_dom"/>
</dbReference>